<dbReference type="STRING" id="1245469.S58_14000"/>
<dbReference type="RefSeq" id="WP_015664539.1">
    <property type="nucleotide sequence ID" value="NC_020453.1"/>
</dbReference>
<accession>M4Z2G3</accession>
<dbReference type="Proteomes" id="UP000011841">
    <property type="component" value="Chromosome"/>
</dbReference>
<dbReference type="KEGG" id="aol:S58_14000"/>
<evidence type="ECO:0000313" key="2">
    <source>
        <dbReference type="Proteomes" id="UP000011841"/>
    </source>
</evidence>
<dbReference type="HOGENOM" id="CLU_999904_0_0_5"/>
<reference evidence="1 2" key="1">
    <citation type="journal article" date="2013" name="Appl. Environ. Microbiol.">
        <title>Genome analysis suggests that the soil oligotrophic bacterium Agromonas oligotrophica (Bradyrhizobium oligotrophicum) is a nitrogen-fixing symbiont of Aeschynomene indica.</title>
        <authorList>
            <person name="Okubo T."/>
            <person name="Fukushima S."/>
            <person name="Itakura M."/>
            <person name="Oshima K."/>
            <person name="Longtonglang A."/>
            <person name="Teaumroong N."/>
            <person name="Mitsui H."/>
            <person name="Hattori M."/>
            <person name="Hattori R."/>
            <person name="Hattori T."/>
            <person name="Minamisawa K."/>
        </authorList>
    </citation>
    <scope>NUCLEOTIDE SEQUENCE [LARGE SCALE GENOMIC DNA]</scope>
    <source>
        <strain evidence="1 2">S58</strain>
    </source>
</reference>
<dbReference type="InterPro" id="IPR046342">
    <property type="entry name" value="CBS_dom_sf"/>
</dbReference>
<keyword evidence="2" id="KW-1185">Reference proteome</keyword>
<proteinExistence type="predicted"/>
<dbReference type="AlphaFoldDB" id="M4Z2G3"/>
<dbReference type="SUPFAM" id="SSF54631">
    <property type="entry name" value="CBS-domain pair"/>
    <property type="match status" value="1"/>
</dbReference>
<sequence length="278" mass="31240">MAANWARPAFAGVDDIFKTLHYGLTVKLVSTPRHELKTCKWSELASDVLDSNPDDFDFIPVLNDADDEPRLVGLFHAADIRKRGIADGPVSSFYVPLTEEYLIGADASILDFVVQADSRPCRLVVSGDQIVGLVTLSDLQRLPVRVALFALITGFEMIMTDLIRTTLPHEPAWMAMLKPTRLTKIQQEILIAREKDAYVDALLFTQFSDKAEIMKRLKPLAVNGPALARNLRHFESLRNKVAHANEYASSPDQAKHVCKVVRELLSMRCEIRERLNET</sequence>
<name>M4Z2G3_9BRAD</name>
<dbReference type="GeneID" id="301821035"/>
<dbReference type="EMBL" id="AP012603">
    <property type="protein sequence ID" value="BAM87408.1"/>
    <property type="molecule type" value="Genomic_DNA"/>
</dbReference>
<evidence type="ECO:0008006" key="3">
    <source>
        <dbReference type="Google" id="ProtNLM"/>
    </source>
</evidence>
<dbReference type="eggNOG" id="COG0517">
    <property type="taxonomic scope" value="Bacteria"/>
</dbReference>
<gene>
    <name evidence="1" type="ORF">S58_14000</name>
</gene>
<organism evidence="1 2">
    <name type="scientific">Bradyrhizobium oligotrophicum S58</name>
    <dbReference type="NCBI Taxonomy" id="1245469"/>
    <lineage>
        <taxon>Bacteria</taxon>
        <taxon>Pseudomonadati</taxon>
        <taxon>Pseudomonadota</taxon>
        <taxon>Alphaproteobacteria</taxon>
        <taxon>Hyphomicrobiales</taxon>
        <taxon>Nitrobacteraceae</taxon>
        <taxon>Bradyrhizobium</taxon>
    </lineage>
</organism>
<dbReference type="OrthoDB" id="8444540at2"/>
<protein>
    <recommendedName>
        <fullName evidence="3">CBS domain-containing protein</fullName>
    </recommendedName>
</protein>
<evidence type="ECO:0000313" key="1">
    <source>
        <dbReference type="EMBL" id="BAM87408.1"/>
    </source>
</evidence>